<feature type="compositionally biased region" description="Polar residues" evidence="1">
    <location>
        <begin position="1"/>
        <end position="10"/>
    </location>
</feature>
<dbReference type="VEuPathDB" id="FungiDB:SMAC_09278"/>
<feature type="region of interest" description="Disordered" evidence="1">
    <location>
        <begin position="246"/>
        <end position="375"/>
    </location>
</feature>
<proteinExistence type="predicted"/>
<feature type="compositionally biased region" description="Basic and acidic residues" evidence="1">
    <location>
        <begin position="67"/>
        <end position="83"/>
    </location>
</feature>
<feature type="compositionally biased region" description="Polar residues" evidence="1">
    <location>
        <begin position="23"/>
        <end position="41"/>
    </location>
</feature>
<dbReference type="EMBL" id="NMPR01000199">
    <property type="protein sequence ID" value="KAA8628209.1"/>
    <property type="molecule type" value="Genomic_DNA"/>
</dbReference>
<feature type="region of interest" description="Disordered" evidence="1">
    <location>
        <begin position="200"/>
        <end position="220"/>
    </location>
</feature>
<dbReference type="AlphaFoldDB" id="A0A8S8ZEW4"/>
<feature type="compositionally biased region" description="Acidic residues" evidence="1">
    <location>
        <begin position="299"/>
        <end position="310"/>
    </location>
</feature>
<dbReference type="Proteomes" id="UP000433876">
    <property type="component" value="Unassembled WGS sequence"/>
</dbReference>
<evidence type="ECO:0000313" key="3">
    <source>
        <dbReference type="Proteomes" id="UP000433876"/>
    </source>
</evidence>
<feature type="compositionally biased region" description="Pro residues" evidence="1">
    <location>
        <begin position="251"/>
        <end position="267"/>
    </location>
</feature>
<feature type="compositionally biased region" description="Polar residues" evidence="1">
    <location>
        <begin position="202"/>
        <end position="220"/>
    </location>
</feature>
<name>A0A8S8ZEW4_SORMA</name>
<feature type="compositionally biased region" description="Basic and acidic residues" evidence="1">
    <location>
        <begin position="326"/>
        <end position="346"/>
    </location>
</feature>
<comment type="caution">
    <text evidence="2">The sequence shown here is derived from an EMBL/GenBank/DDBJ whole genome shotgun (WGS) entry which is preliminary data.</text>
</comment>
<reference evidence="2 3" key="1">
    <citation type="submission" date="2017-07" db="EMBL/GenBank/DDBJ databases">
        <title>Genome sequence of the Sordaria macrospora wild type strain R19027.</title>
        <authorList>
            <person name="Nowrousian M."/>
            <person name="Teichert I."/>
            <person name="Kueck U."/>
        </authorList>
    </citation>
    <scope>NUCLEOTIDE SEQUENCE [LARGE SCALE GENOMIC DNA]</scope>
    <source>
        <strain evidence="2 3">R19027</strain>
        <tissue evidence="2">Mycelium</tissue>
    </source>
</reference>
<organism evidence="2 3">
    <name type="scientific">Sordaria macrospora</name>
    <dbReference type="NCBI Taxonomy" id="5147"/>
    <lineage>
        <taxon>Eukaryota</taxon>
        <taxon>Fungi</taxon>
        <taxon>Dikarya</taxon>
        <taxon>Ascomycota</taxon>
        <taxon>Pezizomycotina</taxon>
        <taxon>Sordariomycetes</taxon>
        <taxon>Sordariomycetidae</taxon>
        <taxon>Sordariales</taxon>
        <taxon>Sordariaceae</taxon>
        <taxon>Sordaria</taxon>
    </lineage>
</organism>
<feature type="region of interest" description="Disordered" evidence="1">
    <location>
        <begin position="1"/>
        <end position="118"/>
    </location>
</feature>
<evidence type="ECO:0000313" key="2">
    <source>
        <dbReference type="EMBL" id="KAA8628209.1"/>
    </source>
</evidence>
<evidence type="ECO:0000256" key="1">
    <source>
        <dbReference type="SAM" id="MobiDB-lite"/>
    </source>
</evidence>
<sequence length="375" mass="40429">MSANSSSTISDGPMEPRTPPSSPVNSEHWSSRANSSPSTPVSVDHWSSRANSSPSTPDGDRGTLSLEEERGRTEQRAIPHRSAEPPPSPGRVAWARQQAENGVLRPPANSDTAEGRMAGLARTDLPVYGRRLRTPWRMTPSSPPHFHFLSRFPSRSLSPPLAPRAQSQATQLAFGPDDAIPSIEREVPMSSSMELVMRAPETSVSVPQPAQVPSEQAQATHQVPLPLPLEVEISMGTSLDGVMLAREHQEPPSPSPEPEPHPQPQPQSQPHVLSAQEILAKKTPCTNLIKHQDKPSWYDPDDPDDDESDLEGVLIEGGGGGAARGKTREEEREKEMERDSDERGREGSCAAVDVQGHGVPSPESDPETDTGPGPA</sequence>
<gene>
    <name evidence="2" type="ORF">SMACR_09278</name>
</gene>
<accession>A0A8S8ZEW4</accession>
<protein>
    <submittedName>
        <fullName evidence="2">Uncharacterized protein</fullName>
    </submittedName>
</protein>